<accession>A0A409Y2B8</accession>
<evidence type="ECO:0000313" key="3">
    <source>
        <dbReference type="Proteomes" id="UP000284706"/>
    </source>
</evidence>
<keyword evidence="3" id="KW-1185">Reference proteome</keyword>
<feature type="region of interest" description="Disordered" evidence="1">
    <location>
        <begin position="1"/>
        <end position="40"/>
    </location>
</feature>
<dbReference type="InParanoid" id="A0A409Y2B8"/>
<dbReference type="AlphaFoldDB" id="A0A409Y2B8"/>
<dbReference type="Proteomes" id="UP000284706">
    <property type="component" value="Unassembled WGS sequence"/>
</dbReference>
<feature type="compositionally biased region" description="Pro residues" evidence="1">
    <location>
        <begin position="1"/>
        <end position="23"/>
    </location>
</feature>
<evidence type="ECO:0000256" key="1">
    <source>
        <dbReference type="SAM" id="MobiDB-lite"/>
    </source>
</evidence>
<proteinExistence type="predicted"/>
<gene>
    <name evidence="2" type="ORF">CVT26_000635</name>
</gene>
<evidence type="ECO:0000313" key="2">
    <source>
        <dbReference type="EMBL" id="PPQ97149.1"/>
    </source>
</evidence>
<protein>
    <submittedName>
        <fullName evidence="2">Uncharacterized protein</fullName>
    </submittedName>
</protein>
<dbReference type="EMBL" id="NHYE01001285">
    <property type="protein sequence ID" value="PPQ97149.1"/>
    <property type="molecule type" value="Genomic_DNA"/>
</dbReference>
<feature type="non-terminal residue" evidence="2">
    <location>
        <position position="1"/>
    </location>
</feature>
<feature type="compositionally biased region" description="Pro residues" evidence="1">
    <location>
        <begin position="29"/>
        <end position="39"/>
    </location>
</feature>
<organism evidence="2 3">
    <name type="scientific">Gymnopilus dilepis</name>
    <dbReference type="NCBI Taxonomy" id="231916"/>
    <lineage>
        <taxon>Eukaryota</taxon>
        <taxon>Fungi</taxon>
        <taxon>Dikarya</taxon>
        <taxon>Basidiomycota</taxon>
        <taxon>Agaricomycotina</taxon>
        <taxon>Agaricomycetes</taxon>
        <taxon>Agaricomycetidae</taxon>
        <taxon>Agaricales</taxon>
        <taxon>Agaricineae</taxon>
        <taxon>Hymenogastraceae</taxon>
        <taxon>Gymnopilus</taxon>
    </lineage>
</organism>
<sequence>PSQPASIPPSTSTPPTSPSPTKPPQDLSPKPPKTTPRPRPTVVIDMAFVGYTTSGSGAHIVCPVCKLPVQGRRRGGRVGLVDHIRDEHPGTRLLRAEGWHAQRVAG</sequence>
<reference evidence="2 3" key="1">
    <citation type="journal article" date="2018" name="Evol. Lett.">
        <title>Horizontal gene cluster transfer increased hallucinogenic mushroom diversity.</title>
        <authorList>
            <person name="Reynolds H.T."/>
            <person name="Vijayakumar V."/>
            <person name="Gluck-Thaler E."/>
            <person name="Korotkin H.B."/>
            <person name="Matheny P.B."/>
            <person name="Slot J.C."/>
        </authorList>
    </citation>
    <scope>NUCLEOTIDE SEQUENCE [LARGE SCALE GENOMIC DNA]</scope>
    <source>
        <strain evidence="2 3">SRW20</strain>
    </source>
</reference>
<name>A0A409Y2B8_9AGAR</name>
<comment type="caution">
    <text evidence="2">The sequence shown here is derived from an EMBL/GenBank/DDBJ whole genome shotgun (WGS) entry which is preliminary data.</text>
</comment>